<dbReference type="EMBL" id="ACIO01000986">
    <property type="protein sequence ID" value="EFC94667.1"/>
    <property type="molecule type" value="Genomic_DNA"/>
</dbReference>
<dbReference type="HOGENOM" id="CLU_2563762_0_0_9"/>
<feature type="non-terminal residue" evidence="1">
    <location>
        <position position="83"/>
    </location>
</feature>
<name>D3AU37_9FIRM</name>
<gene>
    <name evidence="1" type="ORF">CLOSTHATH_07151</name>
</gene>
<evidence type="ECO:0000313" key="2">
    <source>
        <dbReference type="Proteomes" id="UP000004968"/>
    </source>
</evidence>
<dbReference type="AlphaFoldDB" id="D3AU37"/>
<reference evidence="1 2" key="1">
    <citation type="submission" date="2010-01" db="EMBL/GenBank/DDBJ databases">
        <authorList>
            <person name="Weinstock G."/>
            <person name="Sodergren E."/>
            <person name="Clifton S."/>
            <person name="Fulton L."/>
            <person name="Fulton B."/>
            <person name="Courtney L."/>
            <person name="Fronick C."/>
            <person name="Harrison M."/>
            <person name="Strong C."/>
            <person name="Farmer C."/>
            <person name="Delahaunty K."/>
            <person name="Markovic C."/>
            <person name="Hall O."/>
            <person name="Minx P."/>
            <person name="Tomlinson C."/>
            <person name="Mitreva M."/>
            <person name="Nelson J."/>
            <person name="Hou S."/>
            <person name="Wollam A."/>
            <person name="Pepin K.H."/>
            <person name="Johnson M."/>
            <person name="Bhonagiri V."/>
            <person name="Nash W.E."/>
            <person name="Warren W."/>
            <person name="Chinwalla A."/>
            <person name="Mardis E.R."/>
            <person name="Wilson R.K."/>
        </authorList>
    </citation>
    <scope>NUCLEOTIDE SEQUENCE [LARGE SCALE GENOMIC DNA]</scope>
    <source>
        <strain evidence="1 2">DSM 13479</strain>
    </source>
</reference>
<proteinExistence type="predicted"/>
<evidence type="ECO:0000313" key="1">
    <source>
        <dbReference type="EMBL" id="EFC94667.1"/>
    </source>
</evidence>
<accession>D3AU37</accession>
<organism evidence="1 2">
    <name type="scientific">Hungatella hathewayi DSM 13479</name>
    <dbReference type="NCBI Taxonomy" id="566550"/>
    <lineage>
        <taxon>Bacteria</taxon>
        <taxon>Bacillati</taxon>
        <taxon>Bacillota</taxon>
        <taxon>Clostridia</taxon>
        <taxon>Lachnospirales</taxon>
        <taxon>Lachnospiraceae</taxon>
        <taxon>Hungatella</taxon>
    </lineage>
</organism>
<protein>
    <submittedName>
        <fullName evidence="1">Uncharacterized protein</fullName>
    </submittedName>
</protein>
<sequence length="83" mass="9771">METWRDKGADPKSIIIDNFVYNDKNITINRKNKVRYAQKYFDFVQMQEYNKITDKKEVLMDTKAKKLTNEVGAPVAENEHSLT</sequence>
<dbReference type="Proteomes" id="UP000004968">
    <property type="component" value="Unassembled WGS sequence"/>
</dbReference>
<comment type="caution">
    <text evidence="1">The sequence shown here is derived from an EMBL/GenBank/DDBJ whole genome shotgun (WGS) entry which is preliminary data.</text>
</comment>